<dbReference type="EnsemblMetazoa" id="G6461.1">
    <property type="protein sequence ID" value="G6461.1:cds"/>
    <property type="gene ID" value="G6461"/>
</dbReference>
<accession>A0A8W8NRR8</accession>
<dbReference type="Proteomes" id="UP000005408">
    <property type="component" value="Unassembled WGS sequence"/>
</dbReference>
<dbReference type="OMA" id="IAHCEAI"/>
<evidence type="ECO:0000313" key="2">
    <source>
        <dbReference type="Proteomes" id="UP000005408"/>
    </source>
</evidence>
<dbReference type="AlphaFoldDB" id="A0A8W8NRR8"/>
<proteinExistence type="predicted"/>
<sequence length="357" mass="40883">MMLKCLSMFMMFSDIYFGKVSPAIHSDTDSTTFPIKIISAKTETKSRDTTYSVEFETETKLEARAIWFSIFKGQKYPIVFGDPTFTNSLSPVRSPKIRYIARLRALEDFEALQKKEVEFVVTLDQSTVTLTFDALRNKNSTTTQLFDDFEFEVSVQNTSKTDDTTSTEFKTTVDVSSSAIEKDQSLVLSRYVVKKNETSNGDNDVTVSHRSKNISGKESLSYILQYNKNNETTLYLDATEIKIAYEQEKDTVVKEIDLRSEYHYWEDIQQRPINGKTLFHEFDIVNVDRRPIKIAHCEAVGDVTIQIGLNGRNGMPNIPPSEISTVQINYGYFREAFALLRYYSGNVADYEAYCKLL</sequence>
<dbReference type="EnsemblMetazoa" id="G6461.2">
    <property type="protein sequence ID" value="G6461.2:cds"/>
    <property type="gene ID" value="G6461"/>
</dbReference>
<name>A0A8W8NRR8_MAGGI</name>
<organism evidence="1 2">
    <name type="scientific">Magallana gigas</name>
    <name type="common">Pacific oyster</name>
    <name type="synonym">Crassostrea gigas</name>
    <dbReference type="NCBI Taxonomy" id="29159"/>
    <lineage>
        <taxon>Eukaryota</taxon>
        <taxon>Metazoa</taxon>
        <taxon>Spiralia</taxon>
        <taxon>Lophotrochozoa</taxon>
        <taxon>Mollusca</taxon>
        <taxon>Bivalvia</taxon>
        <taxon>Autobranchia</taxon>
        <taxon>Pteriomorphia</taxon>
        <taxon>Ostreida</taxon>
        <taxon>Ostreoidea</taxon>
        <taxon>Ostreidae</taxon>
        <taxon>Magallana</taxon>
    </lineage>
</organism>
<dbReference type="OrthoDB" id="6144812at2759"/>
<keyword evidence="2" id="KW-1185">Reference proteome</keyword>
<reference evidence="1" key="1">
    <citation type="submission" date="2022-08" db="UniProtKB">
        <authorList>
            <consortium name="EnsemblMetazoa"/>
        </authorList>
    </citation>
    <scope>IDENTIFICATION</scope>
    <source>
        <strain evidence="1">05x7-T-G4-1.051#20</strain>
    </source>
</reference>
<evidence type="ECO:0000313" key="1">
    <source>
        <dbReference type="EnsemblMetazoa" id="G6461.1:cds"/>
    </source>
</evidence>
<protein>
    <submittedName>
        <fullName evidence="1">Uncharacterized protein</fullName>
    </submittedName>
</protein>